<keyword evidence="1" id="KW-0732">Signal</keyword>
<dbReference type="AlphaFoldDB" id="A0A1M5BIW3"/>
<keyword evidence="3" id="KW-1185">Reference proteome</keyword>
<evidence type="ECO:0000313" key="2">
    <source>
        <dbReference type="EMBL" id="SHF42366.1"/>
    </source>
</evidence>
<dbReference type="Proteomes" id="UP000184147">
    <property type="component" value="Unassembled WGS sequence"/>
</dbReference>
<reference evidence="2 3" key="1">
    <citation type="submission" date="2016-11" db="EMBL/GenBank/DDBJ databases">
        <authorList>
            <person name="Jaros S."/>
            <person name="Januszkiewicz K."/>
            <person name="Wedrychowicz H."/>
        </authorList>
    </citation>
    <scope>NUCLEOTIDE SEQUENCE [LARGE SCALE GENOMIC DNA]</scope>
    <source>
        <strain evidence="2 3">DSM 25660</strain>
    </source>
</reference>
<accession>A0A1M5BIW3</accession>
<gene>
    <name evidence="2" type="ORF">SAMN05444377_108108</name>
</gene>
<dbReference type="EMBL" id="FQVQ01000008">
    <property type="protein sequence ID" value="SHF42366.1"/>
    <property type="molecule type" value="Genomic_DNA"/>
</dbReference>
<sequence length="141" mass="15741">MRYIIILILGMISMGQSFAQGNTIKPYAYGKNGMEYIVRYQSGHTVIVSTFHARADLVESISKAMFQYFTQNKPISGAWITLEVEGAKVSGSCIIKEVDRLTSVEFYYDTVVRSNGITEIYRPVRPDVPTSTAQSAIAIEE</sequence>
<proteinExistence type="predicted"/>
<evidence type="ECO:0000313" key="3">
    <source>
        <dbReference type="Proteomes" id="UP000184147"/>
    </source>
</evidence>
<feature type="signal peptide" evidence="1">
    <location>
        <begin position="1"/>
        <end position="19"/>
    </location>
</feature>
<feature type="chain" id="PRO_5012431787" evidence="1">
    <location>
        <begin position="20"/>
        <end position="141"/>
    </location>
</feature>
<dbReference type="RefSeq" id="WP_143161763.1">
    <property type="nucleotide sequence ID" value="NZ_FQVQ01000008.1"/>
</dbReference>
<organism evidence="2 3">
    <name type="scientific">Flavobacterium fontis</name>
    <dbReference type="NCBI Taxonomy" id="1124188"/>
    <lineage>
        <taxon>Bacteria</taxon>
        <taxon>Pseudomonadati</taxon>
        <taxon>Bacteroidota</taxon>
        <taxon>Flavobacteriia</taxon>
        <taxon>Flavobacteriales</taxon>
        <taxon>Flavobacteriaceae</taxon>
        <taxon>Flavobacterium</taxon>
    </lineage>
</organism>
<evidence type="ECO:0000256" key="1">
    <source>
        <dbReference type="SAM" id="SignalP"/>
    </source>
</evidence>
<dbReference type="OrthoDB" id="1361650at2"/>
<name>A0A1M5BIW3_9FLAO</name>
<protein>
    <submittedName>
        <fullName evidence="2">Uncharacterized protein</fullName>
    </submittedName>
</protein>